<feature type="chain" id="PRO_5031449798" description="Peptidoglycan-binding (PGRP) domain of peptidoglycan hydrolases-containing protein" evidence="1">
    <location>
        <begin position="47"/>
        <end position="483"/>
    </location>
</feature>
<evidence type="ECO:0008006" key="6">
    <source>
        <dbReference type="Google" id="ProtNLM"/>
    </source>
</evidence>
<comment type="caution">
    <text evidence="4">The sequence shown here is derived from an EMBL/GenBank/DDBJ whole genome shotgun (WGS) entry which is preliminary data.</text>
</comment>
<dbReference type="EMBL" id="JACBZI010000001">
    <property type="protein sequence ID" value="NYI11694.1"/>
    <property type="molecule type" value="Genomic_DNA"/>
</dbReference>
<organism evidence="4 5">
    <name type="scientific">Nocardioides marinus</name>
    <dbReference type="NCBI Taxonomy" id="374514"/>
    <lineage>
        <taxon>Bacteria</taxon>
        <taxon>Bacillati</taxon>
        <taxon>Actinomycetota</taxon>
        <taxon>Actinomycetes</taxon>
        <taxon>Propionibacteriales</taxon>
        <taxon>Nocardioidaceae</taxon>
        <taxon>Nocardioides</taxon>
    </lineage>
</organism>
<evidence type="ECO:0000256" key="1">
    <source>
        <dbReference type="SAM" id="SignalP"/>
    </source>
</evidence>
<keyword evidence="1" id="KW-0732">Signal</keyword>
<dbReference type="RefSeq" id="WP_179532352.1">
    <property type="nucleotide sequence ID" value="NZ_BAAAPP010000017.1"/>
</dbReference>
<reference evidence="4 5" key="1">
    <citation type="submission" date="2020-07" db="EMBL/GenBank/DDBJ databases">
        <title>Sequencing the genomes of 1000 actinobacteria strains.</title>
        <authorList>
            <person name="Klenk H.-P."/>
        </authorList>
    </citation>
    <scope>NUCLEOTIDE SEQUENCE [LARGE SCALE GENOMIC DNA]</scope>
    <source>
        <strain evidence="4 5">DSM 18248</strain>
    </source>
</reference>
<evidence type="ECO:0000259" key="2">
    <source>
        <dbReference type="Pfam" id="PF01471"/>
    </source>
</evidence>
<evidence type="ECO:0000313" key="4">
    <source>
        <dbReference type="EMBL" id="NYI11694.1"/>
    </source>
</evidence>
<feature type="signal peptide" evidence="1">
    <location>
        <begin position="1"/>
        <end position="46"/>
    </location>
</feature>
<sequence length="483" mass="53108">MTRPGLVRTRTSSRRALLRRAGSAAASGLLALTVLGAAPSGTAAYAAEVGARRSPIVDGGVVVTPGNFTGYGFDQCLAPDSKAMRTWWNNSPFSAVGIYISGKSRACRNQPNLSKEWVLQQATLGWRLLPITLGPQASCQPRFPRYSDDVRINPKPGRKKDYHKALKMGRAEAETTVADALALGIAEGSTLWYDLEGFDASNTDCRESALSFLSGWTQKLHRLGYVSGVYSSASSGIAALDDARVQRPDRYVLPDAIWIARWDGRANTDTTYIRDDGWRPGGRMKQYRGGHDETWGGVRINIDSNFLDLGRGTTARAEKDKCGGTRISWQDYPLLRPPRTKKNGQEVVPDPALVTTLQCLLRERKYFDGDLTGDYGSRTLKATRAWQADRGFDEQDLWSRQHWMSLLAAGSKPILKYGSSGDAVRRLQRTLNAASPKATLVVTGVYGPGVEPAVKDWQDRVGMEPSGVVNKRVWRKLLKGVRS</sequence>
<dbReference type="AlphaFoldDB" id="A0A7Z0C610"/>
<dbReference type="SUPFAM" id="SSF47090">
    <property type="entry name" value="PGBD-like"/>
    <property type="match status" value="2"/>
</dbReference>
<keyword evidence="5" id="KW-1185">Reference proteome</keyword>
<accession>A0A7Z0C610</accession>
<proteinExistence type="predicted"/>
<dbReference type="Gene3D" id="1.10.101.10">
    <property type="entry name" value="PGBD-like superfamily/PGBD"/>
    <property type="match status" value="2"/>
</dbReference>
<dbReference type="InterPro" id="IPR006311">
    <property type="entry name" value="TAT_signal"/>
</dbReference>
<dbReference type="Proteomes" id="UP000537326">
    <property type="component" value="Unassembled WGS sequence"/>
</dbReference>
<name>A0A7Z0C610_9ACTN</name>
<feature type="domain" description="Peptidoglycan binding-like" evidence="2">
    <location>
        <begin position="420"/>
        <end position="477"/>
    </location>
</feature>
<gene>
    <name evidence="4" type="ORF">BKA05_003209</name>
</gene>
<dbReference type="InterPro" id="IPR015020">
    <property type="entry name" value="Rv2525c-like_Glyco_Hydro-like"/>
</dbReference>
<dbReference type="InterPro" id="IPR017853">
    <property type="entry name" value="GH"/>
</dbReference>
<feature type="domain" description="Rv2525c-like glycoside hydrolase-like" evidence="3">
    <location>
        <begin position="87"/>
        <end position="306"/>
    </location>
</feature>
<dbReference type="Pfam" id="PF01471">
    <property type="entry name" value="PG_binding_1"/>
    <property type="match status" value="1"/>
</dbReference>
<dbReference type="Gene3D" id="3.20.20.80">
    <property type="entry name" value="Glycosidases"/>
    <property type="match status" value="1"/>
</dbReference>
<protein>
    <recommendedName>
        <fullName evidence="6">Peptidoglycan-binding (PGRP) domain of peptidoglycan hydrolases-containing protein</fullName>
    </recommendedName>
</protein>
<dbReference type="InterPro" id="IPR002477">
    <property type="entry name" value="Peptidoglycan-bd-like"/>
</dbReference>
<dbReference type="Pfam" id="PF08924">
    <property type="entry name" value="Rv2525c_GlyHyd-like"/>
    <property type="match status" value="1"/>
</dbReference>
<dbReference type="SUPFAM" id="SSF51445">
    <property type="entry name" value="(Trans)glycosidases"/>
    <property type="match status" value="1"/>
</dbReference>
<dbReference type="InterPro" id="IPR036366">
    <property type="entry name" value="PGBDSf"/>
</dbReference>
<evidence type="ECO:0000259" key="3">
    <source>
        <dbReference type="Pfam" id="PF08924"/>
    </source>
</evidence>
<dbReference type="PROSITE" id="PS51318">
    <property type="entry name" value="TAT"/>
    <property type="match status" value="1"/>
</dbReference>
<evidence type="ECO:0000313" key="5">
    <source>
        <dbReference type="Proteomes" id="UP000537326"/>
    </source>
</evidence>
<dbReference type="InterPro" id="IPR036365">
    <property type="entry name" value="PGBD-like_sf"/>
</dbReference>